<comment type="caution">
    <text evidence="1">The sequence shown here is derived from an EMBL/GenBank/DDBJ whole genome shotgun (WGS) entry which is preliminary data.</text>
</comment>
<protein>
    <submittedName>
        <fullName evidence="1">Uncharacterized protein</fullName>
    </submittedName>
</protein>
<organism evidence="1 2">
    <name type="scientific">candidate division WOR-3 bacterium JGI_Cruoil_03_51_56</name>
    <dbReference type="NCBI Taxonomy" id="1973747"/>
    <lineage>
        <taxon>Bacteria</taxon>
        <taxon>Bacteria division WOR-3</taxon>
    </lineage>
</organism>
<accession>A0A235BQG0</accession>
<gene>
    <name evidence="1" type="ORF">CH330_08675</name>
</gene>
<name>A0A235BQG0_UNCW3</name>
<reference evidence="1 2" key="1">
    <citation type="submission" date="2017-07" db="EMBL/GenBank/DDBJ databases">
        <title>Recovery of genomes from metagenomes via a dereplication, aggregation, and scoring strategy.</title>
        <authorList>
            <person name="Sieber C.M."/>
            <person name="Probst A.J."/>
            <person name="Sharrar A."/>
            <person name="Thomas B.C."/>
            <person name="Hess M."/>
            <person name="Tringe S.G."/>
            <person name="Banfield J.F."/>
        </authorList>
    </citation>
    <scope>NUCLEOTIDE SEQUENCE [LARGE SCALE GENOMIC DNA]</scope>
    <source>
        <strain evidence="1">JGI_Cruoil_03_51_56</strain>
    </source>
</reference>
<dbReference type="EMBL" id="NOZP01000158">
    <property type="protein sequence ID" value="OYD14442.1"/>
    <property type="molecule type" value="Genomic_DNA"/>
</dbReference>
<evidence type="ECO:0000313" key="2">
    <source>
        <dbReference type="Proteomes" id="UP000215559"/>
    </source>
</evidence>
<proteinExistence type="predicted"/>
<sequence>MVSLHRFLLCGQRKADKLIWSAARFVLPGMALSQPDRKNGISFYGPTGAGMLYTSLRMASSTLVLRPRATHLPNTVAT</sequence>
<dbReference type="Proteomes" id="UP000215559">
    <property type="component" value="Unassembled WGS sequence"/>
</dbReference>
<dbReference type="AlphaFoldDB" id="A0A235BQG0"/>
<evidence type="ECO:0000313" key="1">
    <source>
        <dbReference type="EMBL" id="OYD14442.1"/>
    </source>
</evidence>